<dbReference type="GO" id="GO:0000149">
    <property type="term" value="F:SNARE binding"/>
    <property type="evidence" value="ECO:0007669"/>
    <property type="project" value="TreeGrafter"/>
</dbReference>
<dbReference type="SMART" id="SM00239">
    <property type="entry name" value="C2"/>
    <property type="match status" value="2"/>
</dbReference>
<reference evidence="4" key="1">
    <citation type="submission" date="2010-06" db="EMBL/GenBank/DDBJ databases">
        <authorList>
            <person name="Jiang H."/>
            <person name="Abraham K."/>
            <person name="Ali S."/>
            <person name="Alsbrooks S.L."/>
            <person name="Anim B.N."/>
            <person name="Anosike U.S."/>
            <person name="Attaway T."/>
            <person name="Bandaranaike D.P."/>
            <person name="Battles P.K."/>
            <person name="Bell S.N."/>
            <person name="Bell A.V."/>
            <person name="Beltran B."/>
            <person name="Bickham C."/>
            <person name="Bustamante Y."/>
            <person name="Caleb T."/>
            <person name="Canada A."/>
            <person name="Cardenas V."/>
            <person name="Carter K."/>
            <person name="Chacko J."/>
            <person name="Chandrabose M.N."/>
            <person name="Chavez D."/>
            <person name="Chavez A."/>
            <person name="Chen L."/>
            <person name="Chu H.-S."/>
            <person name="Claassen K.J."/>
            <person name="Cockrell R."/>
            <person name="Collins M."/>
            <person name="Cooper J.A."/>
            <person name="Cree A."/>
            <person name="Curry S.M."/>
            <person name="Da Y."/>
            <person name="Dao M.D."/>
            <person name="Das B."/>
            <person name="Davila M.-L."/>
            <person name="Davy-Carroll L."/>
            <person name="Denson S."/>
            <person name="Dinh H."/>
            <person name="Ebong V.E."/>
            <person name="Edwards J.R."/>
            <person name="Egan A."/>
            <person name="El-Daye J."/>
            <person name="Escobedo L."/>
            <person name="Fernandez S."/>
            <person name="Fernando P.R."/>
            <person name="Flagg N."/>
            <person name="Forbes L.D."/>
            <person name="Fowler R.G."/>
            <person name="Fu Q."/>
            <person name="Gabisi R.A."/>
            <person name="Ganer J."/>
            <person name="Garbino Pronczuk A."/>
            <person name="Garcia R.M."/>
            <person name="Garner T."/>
            <person name="Garrett T.E."/>
            <person name="Gonzalez D.A."/>
            <person name="Hamid H."/>
            <person name="Hawkins E.S."/>
            <person name="Hirani K."/>
            <person name="Hogues M.E."/>
            <person name="Hollins B."/>
            <person name="Hsiao C.-H."/>
            <person name="Jabil R."/>
            <person name="James M.L."/>
            <person name="Jhangiani S.N."/>
            <person name="Johnson B."/>
            <person name="Johnson Q."/>
            <person name="Joshi V."/>
            <person name="Kalu J.B."/>
            <person name="Kam C."/>
            <person name="Kashfia A."/>
            <person name="Keebler J."/>
            <person name="Kisamo H."/>
            <person name="Kovar C.L."/>
            <person name="Lago L.A."/>
            <person name="Lai C.-Y."/>
            <person name="Laidlaw J."/>
            <person name="Lara F."/>
            <person name="Le T.-K."/>
            <person name="Lee S.L."/>
            <person name="Legall F.H."/>
            <person name="Lemon S.J."/>
            <person name="Lewis L.R."/>
            <person name="Li B."/>
            <person name="Liu Y."/>
            <person name="Liu Y.-S."/>
            <person name="Lopez J."/>
            <person name="Lozado R.J."/>
            <person name="Lu J."/>
            <person name="Madu R.C."/>
            <person name="Maheshwari M."/>
            <person name="Maheshwari R."/>
            <person name="Malloy K."/>
            <person name="Martinez E."/>
            <person name="Mathew T."/>
            <person name="Mercado I.C."/>
            <person name="Mercado C."/>
            <person name="Meyer B."/>
            <person name="Montgomery K."/>
            <person name="Morgan M.B."/>
            <person name="Munidasa M."/>
            <person name="Nazareth L.V."/>
            <person name="Nelson J."/>
            <person name="Ng B.M."/>
            <person name="Nguyen N.B."/>
            <person name="Nguyen P.Q."/>
            <person name="Nguyen T."/>
            <person name="Obregon M."/>
            <person name="Okwuonu G.O."/>
            <person name="Onwere C.G."/>
            <person name="Orozco G."/>
            <person name="Parra A."/>
            <person name="Patel S."/>
            <person name="Patil S."/>
            <person name="Perez A."/>
            <person name="Perez Y."/>
            <person name="Pham C."/>
            <person name="Primus E.L."/>
            <person name="Pu L.-L."/>
            <person name="Puazo M."/>
            <person name="Qin X."/>
            <person name="Quiroz J.B."/>
            <person name="Reese J."/>
            <person name="Richards S."/>
            <person name="Rives C.M."/>
            <person name="Robberts R."/>
            <person name="Ruiz S.J."/>
            <person name="Ruiz M.J."/>
            <person name="Santibanez J."/>
            <person name="Schneider B.W."/>
            <person name="Sisson I."/>
            <person name="Smith M."/>
            <person name="Sodergren E."/>
            <person name="Song X.-Z."/>
            <person name="Song B.B."/>
            <person name="Summersgill H."/>
            <person name="Thelus R."/>
            <person name="Thornton R.D."/>
            <person name="Trejos Z.Y."/>
            <person name="Usmani K."/>
            <person name="Vattathil S."/>
            <person name="Villasana D."/>
            <person name="Walker D.L."/>
            <person name="Wang S."/>
            <person name="Wang K."/>
            <person name="White C.S."/>
            <person name="Williams A.C."/>
            <person name="Williamson J."/>
            <person name="Wilson K."/>
            <person name="Woghiren I.O."/>
            <person name="Woodworth J.R."/>
            <person name="Worley K.C."/>
            <person name="Wright R.A."/>
            <person name="Wu W."/>
            <person name="Young L."/>
            <person name="Zhang L."/>
            <person name="Zhang J."/>
            <person name="Zhu Y."/>
            <person name="Muzny D.M."/>
            <person name="Weinstock G."/>
            <person name="Gibbs R.A."/>
        </authorList>
    </citation>
    <scope>NUCLEOTIDE SEQUENCE [LARGE SCALE GENOMIC DNA]</scope>
    <source>
        <strain evidence="4">LSR1</strain>
    </source>
</reference>
<dbReference type="PANTHER" id="PTHR10024:SF234">
    <property type="entry name" value="SYNAPTOTAGMIN-15-RELATED"/>
    <property type="match status" value="1"/>
</dbReference>
<proteinExistence type="predicted"/>
<reference evidence="3" key="2">
    <citation type="submission" date="2022-06" db="UniProtKB">
        <authorList>
            <consortium name="EnsemblMetazoa"/>
        </authorList>
    </citation>
    <scope>IDENTIFICATION</scope>
</reference>
<dbReference type="PANTHER" id="PTHR10024">
    <property type="entry name" value="SYNAPTOTAGMIN"/>
    <property type="match status" value="1"/>
</dbReference>
<dbReference type="GO" id="GO:0070382">
    <property type="term" value="C:exocytic vesicle"/>
    <property type="evidence" value="ECO:0007669"/>
    <property type="project" value="TreeGrafter"/>
</dbReference>
<dbReference type="GO" id="GO:0005544">
    <property type="term" value="F:calcium-dependent phospholipid binding"/>
    <property type="evidence" value="ECO:0007669"/>
    <property type="project" value="TreeGrafter"/>
</dbReference>
<dbReference type="EnsemblMetazoa" id="XM_008185153.3">
    <property type="protein sequence ID" value="XP_008183375.1"/>
    <property type="gene ID" value="LOC100575696"/>
</dbReference>
<dbReference type="RefSeq" id="XP_008183375.1">
    <property type="nucleotide sequence ID" value="XM_008185153.2"/>
</dbReference>
<feature type="domain" description="C2" evidence="2">
    <location>
        <begin position="210"/>
        <end position="328"/>
    </location>
</feature>
<accession>A0A8R2B651</accession>
<dbReference type="InterPro" id="IPR000008">
    <property type="entry name" value="C2_dom"/>
</dbReference>
<dbReference type="Pfam" id="PF00168">
    <property type="entry name" value="C2"/>
    <property type="match status" value="2"/>
</dbReference>
<dbReference type="GO" id="GO:0001786">
    <property type="term" value="F:phosphatidylserine binding"/>
    <property type="evidence" value="ECO:0007669"/>
    <property type="project" value="TreeGrafter"/>
</dbReference>
<feature type="region of interest" description="Disordered" evidence="1">
    <location>
        <begin position="120"/>
        <end position="160"/>
    </location>
</feature>
<evidence type="ECO:0000313" key="4">
    <source>
        <dbReference type="Proteomes" id="UP000007819"/>
    </source>
</evidence>
<organism evidence="3 4">
    <name type="scientific">Acyrthosiphon pisum</name>
    <name type="common">Pea aphid</name>
    <dbReference type="NCBI Taxonomy" id="7029"/>
    <lineage>
        <taxon>Eukaryota</taxon>
        <taxon>Metazoa</taxon>
        <taxon>Ecdysozoa</taxon>
        <taxon>Arthropoda</taxon>
        <taxon>Hexapoda</taxon>
        <taxon>Insecta</taxon>
        <taxon>Pterygota</taxon>
        <taxon>Neoptera</taxon>
        <taxon>Paraneoptera</taxon>
        <taxon>Hemiptera</taxon>
        <taxon>Sternorrhyncha</taxon>
        <taxon>Aphidomorpha</taxon>
        <taxon>Aphidoidea</taxon>
        <taxon>Aphididae</taxon>
        <taxon>Macrosiphini</taxon>
        <taxon>Acyrthosiphon</taxon>
    </lineage>
</organism>
<dbReference type="Gene3D" id="2.60.40.150">
    <property type="entry name" value="C2 domain"/>
    <property type="match status" value="2"/>
</dbReference>
<dbReference type="GO" id="GO:0005886">
    <property type="term" value="C:plasma membrane"/>
    <property type="evidence" value="ECO:0007669"/>
    <property type="project" value="TreeGrafter"/>
</dbReference>
<feature type="compositionally biased region" description="Low complexity" evidence="1">
    <location>
        <begin position="124"/>
        <end position="157"/>
    </location>
</feature>
<dbReference type="PROSITE" id="PS50004">
    <property type="entry name" value="C2"/>
    <property type="match status" value="1"/>
</dbReference>
<dbReference type="GO" id="GO:0017156">
    <property type="term" value="P:calcium-ion regulated exocytosis"/>
    <property type="evidence" value="ECO:0007669"/>
    <property type="project" value="TreeGrafter"/>
</dbReference>
<evidence type="ECO:0000313" key="3">
    <source>
        <dbReference type="EnsemblMetazoa" id="XP_008183375.1"/>
    </source>
</evidence>
<protein>
    <recommendedName>
        <fullName evidence="2">C2 domain-containing protein</fullName>
    </recommendedName>
</protein>
<sequence>MFKSCYRCCLFYFGFGRRSEDVGLNLGLLENGNSVAGSTEHYTVQKISSFGRHISHDEDGLSVSGFTSDGEDDDPPPKTQTMKKRGKWGKPMNKPKDPKTPNSFQTLAGVSMMMLQPITAGAGSTSTPDLDMTSTTDSDSFALSSKSADDNTSSSTARPHRFGSVATSMINVTSRLTSIRSKSSEVVSNTWKTPVDNAPPVDPNAHQEQAYGNVNFKITYDQHTKKLFVRVDNLDGLAPKGKDKRPYKTVLKLTLLPQEKTTKTSKTIAAAMSPVVNEDFFISTKCITNKVLRISVFDHEYQGKYDAVGHALFYLDNISPSNDGAQSVKLYKHSWPDINLCNINISLSYKKQQETLHIVVHEANNLNLPHEKSRTFVKIAYFSKGKRIKEYQSPSVPNTKNDPKATYEYKAAIRLDLNSTANGYVVIGLKEKGFLKRNESNLGRVIFGPFLYTERGYDLTPWGKVLLTKEGVSDTFKTYL</sequence>
<dbReference type="InterPro" id="IPR035892">
    <property type="entry name" value="C2_domain_sf"/>
</dbReference>
<dbReference type="AlphaFoldDB" id="A0A8R2B651"/>
<dbReference type="SUPFAM" id="SSF49562">
    <property type="entry name" value="C2 domain (Calcium/lipid-binding domain, CaLB)"/>
    <property type="match status" value="2"/>
</dbReference>
<feature type="region of interest" description="Disordered" evidence="1">
    <location>
        <begin position="55"/>
        <end position="104"/>
    </location>
</feature>
<keyword evidence="4" id="KW-1185">Reference proteome</keyword>
<evidence type="ECO:0000259" key="2">
    <source>
        <dbReference type="PROSITE" id="PS50004"/>
    </source>
</evidence>
<dbReference type="GO" id="GO:0030276">
    <property type="term" value="F:clathrin binding"/>
    <property type="evidence" value="ECO:0007669"/>
    <property type="project" value="TreeGrafter"/>
</dbReference>
<name>A0A8R2B651_ACYPI</name>
<dbReference type="Proteomes" id="UP000007819">
    <property type="component" value="Chromosome A2"/>
</dbReference>
<dbReference type="GeneID" id="100575696"/>
<dbReference type="GO" id="GO:0005509">
    <property type="term" value="F:calcium ion binding"/>
    <property type="evidence" value="ECO:0007669"/>
    <property type="project" value="TreeGrafter"/>
</dbReference>
<evidence type="ECO:0000256" key="1">
    <source>
        <dbReference type="SAM" id="MobiDB-lite"/>
    </source>
</evidence>
<dbReference type="OrthoDB" id="10259057at2759"/>